<name>A0ABV0IJP4_9MICC</name>
<reference evidence="1 2" key="1">
    <citation type="submission" date="2024-05" db="EMBL/GenBank/DDBJ databases">
        <authorList>
            <person name="Yi C."/>
        </authorList>
    </citation>
    <scope>NUCLEOTIDE SEQUENCE [LARGE SCALE GENOMIC DNA]</scope>
    <source>
        <strain evidence="1 2">XS13</strain>
    </source>
</reference>
<accession>A0ABV0IJP4</accession>
<dbReference type="Proteomes" id="UP001484097">
    <property type="component" value="Unassembled WGS sequence"/>
</dbReference>
<proteinExistence type="predicted"/>
<gene>
    <name evidence="1" type="ORF">ABDK96_11670</name>
</gene>
<protein>
    <submittedName>
        <fullName evidence="1">Uncharacterized protein</fullName>
    </submittedName>
</protein>
<comment type="caution">
    <text evidence="1">The sequence shown here is derived from an EMBL/GenBank/DDBJ whole genome shotgun (WGS) entry which is preliminary data.</text>
</comment>
<evidence type="ECO:0000313" key="1">
    <source>
        <dbReference type="EMBL" id="MEO9248341.1"/>
    </source>
</evidence>
<organism evidence="1 2">
    <name type="scientific">Citricoccus nitrophenolicus</name>
    <dbReference type="NCBI Taxonomy" id="863575"/>
    <lineage>
        <taxon>Bacteria</taxon>
        <taxon>Bacillati</taxon>
        <taxon>Actinomycetota</taxon>
        <taxon>Actinomycetes</taxon>
        <taxon>Micrococcales</taxon>
        <taxon>Micrococcaceae</taxon>
        <taxon>Citricoccus</taxon>
    </lineage>
</organism>
<dbReference type="EMBL" id="JBDXMX010000005">
    <property type="protein sequence ID" value="MEO9248341.1"/>
    <property type="molecule type" value="Genomic_DNA"/>
</dbReference>
<dbReference type="RefSeq" id="WP_347920965.1">
    <property type="nucleotide sequence ID" value="NZ_JBDXMX010000005.1"/>
</dbReference>
<evidence type="ECO:0000313" key="2">
    <source>
        <dbReference type="Proteomes" id="UP001484097"/>
    </source>
</evidence>
<sequence length="116" mass="13005">MKKNELLPDTHRTGLLVDGVEGTPFVVGTLTHDRRRIECSIPFIRDTTHQFASANQWFEMRNGSLPKNLVFEDEKGSVSLFGIQTNFSSIGVGVSIGKFTPRVVIFARHEGICERN</sequence>
<keyword evidence="2" id="KW-1185">Reference proteome</keyword>